<name>A0A401S818_CHIPU</name>
<protein>
    <submittedName>
        <fullName evidence="1">Uncharacterized protein</fullName>
    </submittedName>
</protein>
<reference evidence="1 2" key="1">
    <citation type="journal article" date="2018" name="Nat. Ecol. Evol.">
        <title>Shark genomes provide insights into elasmobranch evolution and the origin of vertebrates.</title>
        <authorList>
            <person name="Hara Y"/>
            <person name="Yamaguchi K"/>
            <person name="Onimaru K"/>
            <person name="Kadota M"/>
            <person name="Koyanagi M"/>
            <person name="Keeley SD"/>
            <person name="Tatsumi K"/>
            <person name="Tanaka K"/>
            <person name="Motone F"/>
            <person name="Kageyama Y"/>
            <person name="Nozu R"/>
            <person name="Adachi N"/>
            <person name="Nishimura O"/>
            <person name="Nakagawa R"/>
            <person name="Tanegashima C"/>
            <person name="Kiyatake I"/>
            <person name="Matsumoto R"/>
            <person name="Murakumo K"/>
            <person name="Nishida K"/>
            <person name="Terakita A"/>
            <person name="Kuratani S"/>
            <person name="Sato K"/>
            <person name="Hyodo S Kuraku.S."/>
        </authorList>
    </citation>
    <scope>NUCLEOTIDE SEQUENCE [LARGE SCALE GENOMIC DNA]</scope>
</reference>
<accession>A0A401S818</accession>
<evidence type="ECO:0000313" key="1">
    <source>
        <dbReference type="EMBL" id="GCC26544.1"/>
    </source>
</evidence>
<dbReference type="Proteomes" id="UP000287033">
    <property type="component" value="Unassembled WGS sequence"/>
</dbReference>
<proteinExistence type="predicted"/>
<comment type="caution">
    <text evidence="1">The sequence shown here is derived from an EMBL/GenBank/DDBJ whole genome shotgun (WGS) entry which is preliminary data.</text>
</comment>
<gene>
    <name evidence="1" type="ORF">chiPu_0004961</name>
</gene>
<dbReference type="EMBL" id="BEZZ01000128">
    <property type="protein sequence ID" value="GCC26544.1"/>
    <property type="molecule type" value="Genomic_DNA"/>
</dbReference>
<sequence length="81" mass="8951">MPLRICSGARLFSSVYPLNILLSAPDLSNKAVQAILSSIRFEIQHFFQQKPQKLCVDQTAGLLKTGSEITEEIFTADKAVL</sequence>
<keyword evidence="2" id="KW-1185">Reference proteome</keyword>
<organism evidence="1 2">
    <name type="scientific">Chiloscyllium punctatum</name>
    <name type="common">Brownbanded bambooshark</name>
    <name type="synonym">Hemiscyllium punctatum</name>
    <dbReference type="NCBI Taxonomy" id="137246"/>
    <lineage>
        <taxon>Eukaryota</taxon>
        <taxon>Metazoa</taxon>
        <taxon>Chordata</taxon>
        <taxon>Craniata</taxon>
        <taxon>Vertebrata</taxon>
        <taxon>Chondrichthyes</taxon>
        <taxon>Elasmobranchii</taxon>
        <taxon>Galeomorphii</taxon>
        <taxon>Galeoidea</taxon>
        <taxon>Orectolobiformes</taxon>
        <taxon>Hemiscylliidae</taxon>
        <taxon>Chiloscyllium</taxon>
    </lineage>
</organism>
<evidence type="ECO:0000313" key="2">
    <source>
        <dbReference type="Proteomes" id="UP000287033"/>
    </source>
</evidence>
<dbReference type="AlphaFoldDB" id="A0A401S818"/>